<gene>
    <name evidence="3" type="ORF">FO470_02515</name>
</gene>
<evidence type="ECO:0000313" key="4">
    <source>
        <dbReference type="Proteomes" id="UP000315321"/>
    </source>
</evidence>
<comment type="caution">
    <text evidence="3">The sequence shown here is derived from an EMBL/GenBank/DDBJ whole genome shotgun (WGS) entry which is preliminary data.</text>
</comment>
<accession>A0ABY3DUQ4</accession>
<name>A0ABY3DUQ4_9HYPH</name>
<evidence type="ECO:0000256" key="1">
    <source>
        <dbReference type="SAM" id="Phobius"/>
    </source>
</evidence>
<dbReference type="Proteomes" id="UP000315321">
    <property type="component" value="Unassembled WGS sequence"/>
</dbReference>
<proteinExistence type="predicted"/>
<feature type="transmembrane region" description="Helical" evidence="1">
    <location>
        <begin position="32"/>
        <end position="53"/>
    </location>
</feature>
<keyword evidence="1" id="KW-0812">Transmembrane</keyword>
<dbReference type="RefSeq" id="WP_144341339.1">
    <property type="nucleotide sequence ID" value="NZ_VMBP01000001.1"/>
</dbReference>
<evidence type="ECO:0000313" key="3">
    <source>
        <dbReference type="EMBL" id="TSJ64182.1"/>
    </source>
</evidence>
<keyword evidence="2" id="KW-0732">Signal</keyword>
<keyword evidence="1" id="KW-1133">Transmembrane helix</keyword>
<keyword evidence="1" id="KW-0472">Membrane</keyword>
<reference evidence="3 4" key="1">
    <citation type="submission" date="2019-07" db="EMBL/GenBank/DDBJ databases">
        <authorList>
            <person name="Grouzdev D.S."/>
        </authorList>
    </citation>
    <scope>NUCLEOTIDE SEQUENCE [LARGE SCALE GENOMIC DNA]</scope>
    <source>
        <strain evidence="3 4">3C</strain>
    </source>
</reference>
<feature type="signal peptide" evidence="2">
    <location>
        <begin position="1"/>
        <end position="29"/>
    </location>
</feature>
<keyword evidence="4" id="KW-1185">Reference proteome</keyword>
<feature type="chain" id="PRO_5045345849" evidence="2">
    <location>
        <begin position="30"/>
        <end position="99"/>
    </location>
</feature>
<dbReference type="EMBL" id="VMBP01000001">
    <property type="protein sequence ID" value="TSJ64182.1"/>
    <property type="molecule type" value="Genomic_DNA"/>
</dbReference>
<evidence type="ECO:0000256" key="2">
    <source>
        <dbReference type="SAM" id="SignalP"/>
    </source>
</evidence>
<organism evidence="3 4">
    <name type="scientific">Ancylobacter moscoviensis</name>
    <dbReference type="NCBI Taxonomy" id="2597768"/>
    <lineage>
        <taxon>Bacteria</taxon>
        <taxon>Pseudomonadati</taxon>
        <taxon>Pseudomonadota</taxon>
        <taxon>Alphaproteobacteria</taxon>
        <taxon>Hyphomicrobiales</taxon>
        <taxon>Xanthobacteraceae</taxon>
        <taxon>Ancylobacter</taxon>
    </lineage>
</organism>
<protein>
    <submittedName>
        <fullName evidence="3">Uncharacterized protein</fullName>
    </submittedName>
</protein>
<sequence>MSKFATTMRAGLVLAVVLPALAVSQPVYAHNSTGALIGGLVAGALIGSVATAATQPPRTYYYAPPPPPPAYYVPARPVPAYGPGYCGAPPYPPCRTPVY</sequence>